<dbReference type="InterPro" id="IPR050109">
    <property type="entry name" value="HTH-type_TetR-like_transc_reg"/>
</dbReference>
<evidence type="ECO:0000256" key="1">
    <source>
        <dbReference type="ARBA" id="ARBA00023015"/>
    </source>
</evidence>
<evidence type="ECO:0000313" key="7">
    <source>
        <dbReference type="Proteomes" id="UP000679749"/>
    </source>
</evidence>
<dbReference type="PANTHER" id="PTHR30055">
    <property type="entry name" value="HTH-TYPE TRANSCRIPTIONAL REGULATOR RUTR"/>
    <property type="match status" value="1"/>
</dbReference>
<dbReference type="AlphaFoldDB" id="A0A942U2H9"/>
<keyword evidence="1" id="KW-0805">Transcription regulation</keyword>
<evidence type="ECO:0000256" key="4">
    <source>
        <dbReference type="PROSITE-ProRule" id="PRU00335"/>
    </source>
</evidence>
<dbReference type="PRINTS" id="PR00455">
    <property type="entry name" value="HTHTETR"/>
</dbReference>
<dbReference type="Gene3D" id="1.10.357.10">
    <property type="entry name" value="Tetracycline Repressor, domain 2"/>
    <property type="match status" value="1"/>
</dbReference>
<dbReference type="InterPro" id="IPR009057">
    <property type="entry name" value="Homeodomain-like_sf"/>
</dbReference>
<dbReference type="GO" id="GO:0000976">
    <property type="term" value="F:transcription cis-regulatory region binding"/>
    <property type="evidence" value="ECO:0007669"/>
    <property type="project" value="TreeGrafter"/>
</dbReference>
<accession>A0A942U2H9</accession>
<sequence>MGLQSDTKKKIIQEARKLFAERGYNGATTAEIARRVEVSEAALYKHFSGKKDIFLACITPSVFVPPKMNSDHNPDLVRDVIKARVEVIRSNLDSFNILFRESPNHPELAKMFMEQIYIQDKSMEQLLQKISNGNLTPVQSLLYELGITSAIWSILNFEKLQEEIISEKLPLDHMEDEIADVILYGLLGKK</sequence>
<feature type="DNA-binding region" description="H-T-H motif" evidence="4">
    <location>
        <begin position="28"/>
        <end position="47"/>
    </location>
</feature>
<evidence type="ECO:0000313" key="6">
    <source>
        <dbReference type="EMBL" id="MBS4211082.1"/>
    </source>
</evidence>
<keyword evidence="3" id="KW-0804">Transcription</keyword>
<dbReference type="PANTHER" id="PTHR30055:SF238">
    <property type="entry name" value="MYCOFACTOCIN BIOSYNTHESIS TRANSCRIPTIONAL REGULATOR MFTR-RELATED"/>
    <property type="match status" value="1"/>
</dbReference>
<evidence type="ECO:0000256" key="2">
    <source>
        <dbReference type="ARBA" id="ARBA00023125"/>
    </source>
</evidence>
<reference evidence="6" key="1">
    <citation type="submission" date="2021-05" db="EMBL/GenBank/DDBJ databases">
        <title>Novel Bacillus species.</title>
        <authorList>
            <person name="Liu G."/>
        </authorList>
    </citation>
    <scope>NUCLEOTIDE SEQUENCE</scope>
    <source>
        <strain evidence="6">FJAT-49825</strain>
    </source>
</reference>
<dbReference type="PROSITE" id="PS01081">
    <property type="entry name" value="HTH_TETR_1"/>
    <property type="match status" value="1"/>
</dbReference>
<protein>
    <submittedName>
        <fullName evidence="6">TetR/AcrR family transcriptional regulator</fullName>
    </submittedName>
</protein>
<dbReference type="PROSITE" id="PS50977">
    <property type="entry name" value="HTH_TETR_2"/>
    <property type="match status" value="1"/>
</dbReference>
<evidence type="ECO:0000259" key="5">
    <source>
        <dbReference type="PROSITE" id="PS50977"/>
    </source>
</evidence>
<gene>
    <name evidence="6" type="ORF">KHA99_01290</name>
</gene>
<dbReference type="EMBL" id="JAGYPF010000001">
    <property type="protein sequence ID" value="MBS4211082.1"/>
    <property type="molecule type" value="Genomic_DNA"/>
</dbReference>
<name>A0A942U2H9_9BACI</name>
<comment type="caution">
    <text evidence="6">The sequence shown here is derived from an EMBL/GenBank/DDBJ whole genome shotgun (WGS) entry which is preliminary data.</text>
</comment>
<dbReference type="InterPro" id="IPR001647">
    <property type="entry name" value="HTH_TetR"/>
</dbReference>
<dbReference type="Pfam" id="PF00440">
    <property type="entry name" value="TetR_N"/>
    <property type="match status" value="1"/>
</dbReference>
<dbReference type="GO" id="GO:0003700">
    <property type="term" value="F:DNA-binding transcription factor activity"/>
    <property type="evidence" value="ECO:0007669"/>
    <property type="project" value="TreeGrafter"/>
</dbReference>
<organism evidence="6 7">
    <name type="scientific">Neobacillus rhizophilus</name>
    <dbReference type="NCBI Taxonomy" id="2833579"/>
    <lineage>
        <taxon>Bacteria</taxon>
        <taxon>Bacillati</taxon>
        <taxon>Bacillota</taxon>
        <taxon>Bacilli</taxon>
        <taxon>Bacillales</taxon>
        <taxon>Bacillaceae</taxon>
        <taxon>Neobacillus</taxon>
    </lineage>
</organism>
<feature type="domain" description="HTH tetR-type" evidence="5">
    <location>
        <begin position="5"/>
        <end position="65"/>
    </location>
</feature>
<dbReference type="SUPFAM" id="SSF46689">
    <property type="entry name" value="Homeodomain-like"/>
    <property type="match status" value="1"/>
</dbReference>
<dbReference type="InterPro" id="IPR023772">
    <property type="entry name" value="DNA-bd_HTH_TetR-type_CS"/>
</dbReference>
<proteinExistence type="predicted"/>
<keyword evidence="2 4" id="KW-0238">DNA-binding</keyword>
<evidence type="ECO:0000256" key="3">
    <source>
        <dbReference type="ARBA" id="ARBA00023163"/>
    </source>
</evidence>
<dbReference type="Proteomes" id="UP000679749">
    <property type="component" value="Unassembled WGS sequence"/>
</dbReference>
<dbReference type="RefSeq" id="WP_213115627.1">
    <property type="nucleotide sequence ID" value="NZ_JAGYPF010000001.1"/>
</dbReference>
<keyword evidence="7" id="KW-1185">Reference proteome</keyword>